<dbReference type="Proteomes" id="UP000243073">
    <property type="component" value="Unassembled WGS sequence"/>
</dbReference>
<dbReference type="STRING" id="1414654.BFR47_01245"/>
<sequence>MPHYHLLKNGFDELVQFAPELSDAGLGKGWDLPPEVRLFIIRLFVRHGASFSFSGTVKSLVQECDSDDRAVRKGMDYLNKIGLITQVKDSSGKISHQFINSVQDYKKTKSPAESPLPPLHEQIDAVLFPEYGDNPERVKRGGFSRASRYLLAVMLAHADTLGMVTGVSNAELRKLTGMTEQRLRGQIKSLLDSSILCGYMPGFNGSSVFGKVKSEFSLWLPHAVFGACSLRYGSVEYKDIRVPKPDLNEVSVIDSIYSLAKAKSSEWLKIDLNRVVFFGVHFYVKELHSFISEQCVNYLRWAVLVCASHLIYEKKPFLADRNSFPISDFLSDRCRNVKSYELDVCSFIAYRFMGGEAGFRFEESVFTGLRSDSHQLRFKMALFICRASLMLASRMNRALDILRESEPGFCFFMIGKNGSDHALRDFSVQFFNQDHMLLPSKKYSVKVYPSGGFLDNGKKDNGKIEIFKVDEGVSKLLASRLDDFRV</sequence>
<evidence type="ECO:0000313" key="1">
    <source>
        <dbReference type="EMBL" id="OIN12344.1"/>
    </source>
</evidence>
<organism evidence="1 2">
    <name type="scientific">Oceanisphaera psychrotolerans</name>
    <dbReference type="NCBI Taxonomy" id="1414654"/>
    <lineage>
        <taxon>Bacteria</taxon>
        <taxon>Pseudomonadati</taxon>
        <taxon>Pseudomonadota</taxon>
        <taxon>Gammaproteobacteria</taxon>
        <taxon>Aeromonadales</taxon>
        <taxon>Aeromonadaceae</taxon>
        <taxon>Oceanisphaera</taxon>
    </lineage>
</organism>
<comment type="caution">
    <text evidence="1">The sequence shown here is derived from an EMBL/GenBank/DDBJ whole genome shotgun (WGS) entry which is preliminary data.</text>
</comment>
<keyword evidence="2" id="KW-1185">Reference proteome</keyword>
<dbReference type="AlphaFoldDB" id="A0A1J4QFR6"/>
<protein>
    <submittedName>
        <fullName evidence="1">Uncharacterized protein</fullName>
    </submittedName>
</protein>
<evidence type="ECO:0000313" key="2">
    <source>
        <dbReference type="Proteomes" id="UP000243073"/>
    </source>
</evidence>
<proteinExistence type="predicted"/>
<dbReference type="EMBL" id="MDKE01000011">
    <property type="protein sequence ID" value="OIN12344.1"/>
    <property type="molecule type" value="Genomic_DNA"/>
</dbReference>
<gene>
    <name evidence="1" type="ORF">BFR47_01245</name>
</gene>
<dbReference type="RefSeq" id="WP_071472119.1">
    <property type="nucleotide sequence ID" value="NZ_MDKE01000011.1"/>
</dbReference>
<reference evidence="1 2" key="1">
    <citation type="submission" date="2016-07" db="EMBL/GenBank/DDBJ databases">
        <title>Draft Genome Sequence of Oceanisphaera psychrotolerans, isolated from coastal sediment samples.</title>
        <authorList>
            <person name="Zhuo S."/>
            <person name="Ruan Z."/>
        </authorList>
    </citation>
    <scope>NUCLEOTIDE SEQUENCE [LARGE SCALE GENOMIC DNA]</scope>
    <source>
        <strain evidence="1 2">LAM-WHM-ZC</strain>
    </source>
</reference>
<accession>A0A1J4QFR6</accession>
<name>A0A1J4QFR6_9GAMM</name>
<dbReference type="OrthoDB" id="6135815at2"/>